<feature type="domain" description="Phosphoribosyltransferase" evidence="2">
    <location>
        <begin position="99"/>
        <end position="190"/>
    </location>
</feature>
<evidence type="ECO:0000259" key="2">
    <source>
        <dbReference type="Pfam" id="PF00156"/>
    </source>
</evidence>
<evidence type="ECO:0000313" key="4">
    <source>
        <dbReference type="Proteomes" id="UP001156666"/>
    </source>
</evidence>
<dbReference type="InterPro" id="IPR000836">
    <property type="entry name" value="PRTase_dom"/>
</dbReference>
<comment type="similarity">
    <text evidence="1">Belongs to the ComF/GntX family.</text>
</comment>
<sequence length="194" mass="22094">MLELPFTNFHLEPDNAVEKFFWGRLAVERGTSMFYFQKGELVQEMIHRLKYKNEGFIGKLLGLKFGEILMESDFLKDIDFIVPVPIHKSKRNVRNYNQCALIADGISKITGIPYVENVLIKHNKTASQTNKTREQRIDNLKHTFRVENPEKLAGQHVLLLDDILTTGATLEAAGSLIVDFNCRISIAVLAVGKY</sequence>
<dbReference type="PANTHER" id="PTHR47505:SF1">
    <property type="entry name" value="DNA UTILIZATION PROTEIN YHGH"/>
    <property type="match status" value="1"/>
</dbReference>
<dbReference type="EMBL" id="BSOH01000014">
    <property type="protein sequence ID" value="GLR17960.1"/>
    <property type="molecule type" value="Genomic_DNA"/>
</dbReference>
<dbReference type="Pfam" id="PF00156">
    <property type="entry name" value="Pribosyltran"/>
    <property type="match status" value="1"/>
</dbReference>
<evidence type="ECO:0000313" key="3">
    <source>
        <dbReference type="EMBL" id="GLR17960.1"/>
    </source>
</evidence>
<accession>A0AA37STX9</accession>
<dbReference type="CDD" id="cd06223">
    <property type="entry name" value="PRTases_typeI"/>
    <property type="match status" value="1"/>
</dbReference>
<reference evidence="3" key="2">
    <citation type="submission" date="2023-01" db="EMBL/GenBank/DDBJ databases">
        <title>Draft genome sequence of Portibacter lacus strain NBRC 108769.</title>
        <authorList>
            <person name="Sun Q."/>
            <person name="Mori K."/>
        </authorList>
    </citation>
    <scope>NUCLEOTIDE SEQUENCE</scope>
    <source>
        <strain evidence="3">NBRC 108769</strain>
    </source>
</reference>
<gene>
    <name evidence="3" type="ORF">GCM10007940_25750</name>
</gene>
<protein>
    <submittedName>
        <fullName evidence="3">Amidophosphoribosyltransferase</fullName>
    </submittedName>
</protein>
<dbReference type="InterPro" id="IPR029057">
    <property type="entry name" value="PRTase-like"/>
</dbReference>
<dbReference type="SUPFAM" id="SSF53271">
    <property type="entry name" value="PRTase-like"/>
    <property type="match status" value="1"/>
</dbReference>
<dbReference type="InterPro" id="IPR051910">
    <property type="entry name" value="ComF/GntX_DNA_util-trans"/>
</dbReference>
<comment type="caution">
    <text evidence="3">The sequence shown here is derived from an EMBL/GenBank/DDBJ whole genome shotgun (WGS) entry which is preliminary data.</text>
</comment>
<keyword evidence="4" id="KW-1185">Reference proteome</keyword>
<reference evidence="3" key="1">
    <citation type="journal article" date="2014" name="Int. J. Syst. Evol. Microbiol.">
        <title>Complete genome sequence of Corynebacterium casei LMG S-19264T (=DSM 44701T), isolated from a smear-ripened cheese.</title>
        <authorList>
            <consortium name="US DOE Joint Genome Institute (JGI-PGF)"/>
            <person name="Walter F."/>
            <person name="Albersmeier A."/>
            <person name="Kalinowski J."/>
            <person name="Ruckert C."/>
        </authorList>
    </citation>
    <scope>NUCLEOTIDE SEQUENCE</scope>
    <source>
        <strain evidence="3">NBRC 108769</strain>
    </source>
</reference>
<name>A0AA37STX9_9BACT</name>
<proteinExistence type="inferred from homology"/>
<organism evidence="3 4">
    <name type="scientific">Portibacter lacus</name>
    <dbReference type="NCBI Taxonomy" id="1099794"/>
    <lineage>
        <taxon>Bacteria</taxon>
        <taxon>Pseudomonadati</taxon>
        <taxon>Bacteroidota</taxon>
        <taxon>Saprospiria</taxon>
        <taxon>Saprospirales</taxon>
        <taxon>Haliscomenobacteraceae</taxon>
        <taxon>Portibacter</taxon>
    </lineage>
</organism>
<evidence type="ECO:0000256" key="1">
    <source>
        <dbReference type="ARBA" id="ARBA00008007"/>
    </source>
</evidence>
<dbReference type="Proteomes" id="UP001156666">
    <property type="component" value="Unassembled WGS sequence"/>
</dbReference>
<dbReference type="Gene3D" id="3.40.50.2020">
    <property type="match status" value="1"/>
</dbReference>
<dbReference type="AlphaFoldDB" id="A0AA37STX9"/>
<dbReference type="PANTHER" id="PTHR47505">
    <property type="entry name" value="DNA UTILIZATION PROTEIN YHGH"/>
    <property type="match status" value="1"/>
</dbReference>